<dbReference type="EMBL" id="JBFXLR010000034">
    <property type="protein sequence ID" value="KAL2846063.1"/>
    <property type="molecule type" value="Genomic_DNA"/>
</dbReference>
<protein>
    <submittedName>
        <fullName evidence="2">Uncharacterized protein</fullName>
    </submittedName>
</protein>
<keyword evidence="1" id="KW-0472">Membrane</keyword>
<comment type="caution">
    <text evidence="2">The sequence shown here is derived from an EMBL/GenBank/DDBJ whole genome shotgun (WGS) entry which is preliminary data.</text>
</comment>
<feature type="transmembrane region" description="Helical" evidence="1">
    <location>
        <begin position="154"/>
        <end position="176"/>
    </location>
</feature>
<dbReference type="GeneID" id="98151437"/>
<dbReference type="Proteomes" id="UP001610444">
    <property type="component" value="Unassembled WGS sequence"/>
</dbReference>
<reference evidence="2 3" key="1">
    <citation type="submission" date="2024-07" db="EMBL/GenBank/DDBJ databases">
        <title>Section-level genome sequencing and comparative genomics of Aspergillus sections Usti and Cavernicolus.</title>
        <authorList>
            <consortium name="Lawrence Berkeley National Laboratory"/>
            <person name="Nybo J.L."/>
            <person name="Vesth T.C."/>
            <person name="Theobald S."/>
            <person name="Frisvad J.C."/>
            <person name="Larsen T.O."/>
            <person name="Kjaerboelling I."/>
            <person name="Rothschild-Mancinelli K."/>
            <person name="Lyhne E.K."/>
            <person name="Kogle M.E."/>
            <person name="Barry K."/>
            <person name="Clum A."/>
            <person name="Na H."/>
            <person name="Ledsgaard L."/>
            <person name="Lin J."/>
            <person name="Lipzen A."/>
            <person name="Kuo A."/>
            <person name="Riley R."/>
            <person name="Mondo S."/>
            <person name="LaButti K."/>
            <person name="Haridas S."/>
            <person name="Pangalinan J."/>
            <person name="Salamov A.A."/>
            <person name="Simmons B.A."/>
            <person name="Magnuson J.K."/>
            <person name="Chen J."/>
            <person name="Drula E."/>
            <person name="Henrissat B."/>
            <person name="Wiebenga A."/>
            <person name="Lubbers R.J."/>
            <person name="Gomes A.C."/>
            <person name="Macurrencykelacurrency M.R."/>
            <person name="Stajich J."/>
            <person name="Grigoriev I.V."/>
            <person name="Mortensen U.H."/>
            <person name="De vries R.P."/>
            <person name="Baker S.E."/>
            <person name="Andersen M.R."/>
        </authorList>
    </citation>
    <scope>NUCLEOTIDE SEQUENCE [LARGE SCALE GENOMIC DNA]</scope>
    <source>
        <strain evidence="2 3">CBS 756.74</strain>
    </source>
</reference>
<evidence type="ECO:0000313" key="3">
    <source>
        <dbReference type="Proteomes" id="UP001610444"/>
    </source>
</evidence>
<gene>
    <name evidence="2" type="ORF">BJX68DRAFT_129397</name>
</gene>
<evidence type="ECO:0000256" key="1">
    <source>
        <dbReference type="SAM" id="Phobius"/>
    </source>
</evidence>
<evidence type="ECO:0000313" key="2">
    <source>
        <dbReference type="EMBL" id="KAL2846063.1"/>
    </source>
</evidence>
<feature type="transmembrane region" description="Helical" evidence="1">
    <location>
        <begin position="593"/>
        <end position="616"/>
    </location>
</feature>
<keyword evidence="3" id="KW-1185">Reference proteome</keyword>
<accession>A0ABR4K173</accession>
<sequence length="694" mass="75904">MARYTEGRPYLATSQSFRHDRSVSSTTLRSEAPTQTGFSNQASVSVSVRGGSGRMLRKPAGSIIALVFEMFLCLVALCFIALALVAISIRDRPTGDSLGSAMEQAMRLGPTIYPILFAALLSRSLKSIGRYCAQRSVRMSTLWALMNTNATADPILHLTSMPASILVWMLLVLWAMSPLGGQSTIRLMYATNTTDVSHTELRYWDNGPLGNMFFYAGIMVGNDGSWPTSMRDMYAASMMQSTNIKAGPLDQWGNVKIPRIEAGNASAASADGWMPVPAANSIDSFTSLFGMPMVGLAEIKQQGDINFTIESTYVEVSHPTTFQRNRTLDQLYGMTLECVDCYMSQGLSGFSIRAQRFLGLPVPEREKKLNPNTANYTDARTLRFNNSVEIWTTVTTCQVTQRMVEALIECKDGNCAATKVRESTTDHRDKNYTSFDLWAWLVLQMISGASSQQPAREVSWGTAPTGLFLNDSRAFPMQSGMDYSKTDVNFTAIDPDVFSARVSILLNTGLQAFMAPTGFAGDLPTNFSLYGPPHIPGNGLLAVANQSSYDTGLYTAWYPPKTVGRLVSDLAPFVGASTNATVAHYTEVWRPDYTWAAILIVSSVLLFGVGVAGICVRLKTLAPNMFDPVVGLTYGNPYMSLTGRDDDPIDADERASIIRDKTVQLGEVDDYKGVKVVFGEASYVTPLRLGVPYH</sequence>
<dbReference type="RefSeq" id="XP_070896993.1">
    <property type="nucleotide sequence ID" value="XM_071036273.1"/>
</dbReference>
<feature type="transmembrane region" description="Helical" evidence="1">
    <location>
        <begin position="63"/>
        <end position="89"/>
    </location>
</feature>
<keyword evidence="1" id="KW-0812">Transmembrane</keyword>
<organism evidence="2 3">
    <name type="scientific">Aspergillus pseudodeflectus</name>
    <dbReference type="NCBI Taxonomy" id="176178"/>
    <lineage>
        <taxon>Eukaryota</taxon>
        <taxon>Fungi</taxon>
        <taxon>Dikarya</taxon>
        <taxon>Ascomycota</taxon>
        <taxon>Pezizomycotina</taxon>
        <taxon>Eurotiomycetes</taxon>
        <taxon>Eurotiomycetidae</taxon>
        <taxon>Eurotiales</taxon>
        <taxon>Aspergillaceae</taxon>
        <taxon>Aspergillus</taxon>
        <taxon>Aspergillus subgen. Nidulantes</taxon>
    </lineage>
</organism>
<name>A0ABR4K173_9EURO</name>
<proteinExistence type="predicted"/>
<feature type="transmembrane region" description="Helical" evidence="1">
    <location>
        <begin position="112"/>
        <end position="133"/>
    </location>
</feature>
<keyword evidence="1" id="KW-1133">Transmembrane helix</keyword>